<gene>
    <name evidence="3" type="ORF">SAMN04489760_11662</name>
</gene>
<evidence type="ECO:0000313" key="4">
    <source>
        <dbReference type="Proteomes" id="UP000198744"/>
    </source>
</evidence>
<evidence type="ECO:0000259" key="2">
    <source>
        <dbReference type="PROSITE" id="PS50110"/>
    </source>
</evidence>
<dbReference type="PROSITE" id="PS50110">
    <property type="entry name" value="RESPONSE_REGULATORY"/>
    <property type="match status" value="1"/>
</dbReference>
<feature type="modified residue" description="4-aspartylphosphate" evidence="1">
    <location>
        <position position="59"/>
    </location>
</feature>
<keyword evidence="1" id="KW-0597">Phosphoprotein</keyword>
<reference evidence="3 4" key="1">
    <citation type="submission" date="2016-10" db="EMBL/GenBank/DDBJ databases">
        <authorList>
            <person name="de Groot N.N."/>
        </authorList>
    </citation>
    <scope>NUCLEOTIDE SEQUENCE [LARGE SCALE GENOMIC DNA]</scope>
    <source>
        <strain evidence="3 4">DSM 8423</strain>
    </source>
</reference>
<dbReference type="STRING" id="43775.SAMN04489760_11662"/>
<dbReference type="Proteomes" id="UP000198744">
    <property type="component" value="Unassembled WGS sequence"/>
</dbReference>
<organism evidence="3 4">
    <name type="scientific">Syntrophus gentianae</name>
    <dbReference type="NCBI Taxonomy" id="43775"/>
    <lineage>
        <taxon>Bacteria</taxon>
        <taxon>Pseudomonadati</taxon>
        <taxon>Thermodesulfobacteriota</taxon>
        <taxon>Syntrophia</taxon>
        <taxon>Syntrophales</taxon>
        <taxon>Syntrophaceae</taxon>
        <taxon>Syntrophus</taxon>
    </lineage>
</organism>
<dbReference type="EMBL" id="FOBS01000016">
    <property type="protein sequence ID" value="SEM45644.1"/>
    <property type="molecule type" value="Genomic_DNA"/>
</dbReference>
<dbReference type="CDD" id="cd00156">
    <property type="entry name" value="REC"/>
    <property type="match status" value="1"/>
</dbReference>
<dbReference type="Pfam" id="PF00072">
    <property type="entry name" value="Response_reg"/>
    <property type="match status" value="1"/>
</dbReference>
<dbReference type="InterPro" id="IPR011006">
    <property type="entry name" value="CheY-like_superfamily"/>
</dbReference>
<proteinExistence type="predicted"/>
<dbReference type="SUPFAM" id="SSF52172">
    <property type="entry name" value="CheY-like"/>
    <property type="match status" value="1"/>
</dbReference>
<evidence type="ECO:0000256" key="1">
    <source>
        <dbReference type="PROSITE-ProRule" id="PRU00169"/>
    </source>
</evidence>
<sequence length="149" mass="16406">MSESIDVIIVDDEPVVCSVIAETIETFYTWGDVFSFTDVDAAIAHCRQKKAGVAIFILDVFLGQETAFSFLDAIADKFPMAYEDTIIITGNASSNIVDMCIASDISYLIEKPLRTFTLQLAVRAIVAKYIRFAKRLLEDPVLAQTVAGL</sequence>
<protein>
    <submittedName>
        <fullName evidence="3">Response regulator receiver domain-containing protein</fullName>
    </submittedName>
</protein>
<feature type="domain" description="Response regulatory" evidence="2">
    <location>
        <begin position="6"/>
        <end position="126"/>
    </location>
</feature>
<accession>A0A1H7YIF0</accession>
<dbReference type="InterPro" id="IPR001789">
    <property type="entry name" value="Sig_transdc_resp-reg_receiver"/>
</dbReference>
<dbReference type="GO" id="GO:0000160">
    <property type="term" value="P:phosphorelay signal transduction system"/>
    <property type="evidence" value="ECO:0007669"/>
    <property type="project" value="InterPro"/>
</dbReference>
<dbReference type="Gene3D" id="3.40.50.2300">
    <property type="match status" value="1"/>
</dbReference>
<evidence type="ECO:0000313" key="3">
    <source>
        <dbReference type="EMBL" id="SEM45644.1"/>
    </source>
</evidence>
<name>A0A1H7YIF0_9BACT</name>
<dbReference type="SMART" id="SM00448">
    <property type="entry name" value="REC"/>
    <property type="match status" value="1"/>
</dbReference>
<dbReference type="AlphaFoldDB" id="A0A1H7YIF0"/>
<dbReference type="RefSeq" id="WP_093883811.1">
    <property type="nucleotide sequence ID" value="NZ_FOBS01000016.1"/>
</dbReference>
<dbReference type="OrthoDB" id="5418965at2"/>
<keyword evidence="4" id="KW-1185">Reference proteome</keyword>